<protein>
    <recommendedName>
        <fullName evidence="4">Methyltransferase domain-containing protein</fullName>
    </recommendedName>
</protein>
<evidence type="ECO:0000256" key="2">
    <source>
        <dbReference type="ARBA" id="ARBA00022679"/>
    </source>
</evidence>
<dbReference type="AlphaFoldDB" id="A0A1T2L9N3"/>
<gene>
    <name evidence="5" type="ORF">BOW53_02170</name>
</gene>
<dbReference type="EMBL" id="MPRL01000005">
    <property type="protein sequence ID" value="OOZ41828.1"/>
    <property type="molecule type" value="Genomic_DNA"/>
</dbReference>
<dbReference type="Gene3D" id="3.40.50.150">
    <property type="entry name" value="Vaccinia Virus protein VP39"/>
    <property type="match status" value="1"/>
</dbReference>
<dbReference type="Pfam" id="PF13649">
    <property type="entry name" value="Methyltransf_25"/>
    <property type="match status" value="1"/>
</dbReference>
<dbReference type="CDD" id="cd02440">
    <property type="entry name" value="AdoMet_MTases"/>
    <property type="match status" value="1"/>
</dbReference>
<evidence type="ECO:0000313" key="5">
    <source>
        <dbReference type="EMBL" id="OOZ41828.1"/>
    </source>
</evidence>
<reference evidence="5 6" key="1">
    <citation type="submission" date="2016-11" db="EMBL/GenBank/DDBJ databases">
        <title>Mixed transmission modes and dynamic genome evolution in an obligate animal-bacterial symbiosis.</title>
        <authorList>
            <person name="Russell S.L."/>
            <person name="Corbett-Detig R.B."/>
            <person name="Cavanaugh C.M."/>
        </authorList>
    </citation>
    <scope>NUCLEOTIDE SEQUENCE [LARGE SCALE GENOMIC DNA]</scope>
    <source>
        <strain evidence="5">Sveles-Q1</strain>
    </source>
</reference>
<dbReference type="OrthoDB" id="9800454at2"/>
<dbReference type="SUPFAM" id="SSF53335">
    <property type="entry name" value="S-adenosyl-L-methionine-dependent methyltransferases"/>
    <property type="match status" value="1"/>
</dbReference>
<keyword evidence="3" id="KW-0949">S-adenosyl-L-methionine</keyword>
<sequence length="207" mass="23403">MVISNDERHTASLYSELLKAHGSSFRSLNWGSEEGQRLRFEVLSGVGKLQGARVLDVGCGLGHFACWMEACGIEVEYTGVDLSAKLLEQAARDNPGLRFIEGSILDSQTVLDEEFDYVFASGLFYSYRESGEEAIKRTVTRMWELARVGVAFNTLSGWTEDKSENEFYADPLKTVAFCQSLSPWLVFRHDYHPRDFTVYLTREARCA</sequence>
<evidence type="ECO:0000256" key="3">
    <source>
        <dbReference type="ARBA" id="ARBA00022691"/>
    </source>
</evidence>
<accession>A0A1T2L9N3</accession>
<dbReference type="GO" id="GO:0032259">
    <property type="term" value="P:methylation"/>
    <property type="evidence" value="ECO:0007669"/>
    <property type="project" value="UniProtKB-KW"/>
</dbReference>
<comment type="caution">
    <text evidence="5">The sequence shown here is derived from an EMBL/GenBank/DDBJ whole genome shotgun (WGS) entry which is preliminary data.</text>
</comment>
<evidence type="ECO:0000259" key="4">
    <source>
        <dbReference type="Pfam" id="PF13649"/>
    </source>
</evidence>
<name>A0A1T2L9N3_9GAMM</name>
<dbReference type="GO" id="GO:0008168">
    <property type="term" value="F:methyltransferase activity"/>
    <property type="evidence" value="ECO:0007669"/>
    <property type="project" value="UniProtKB-KW"/>
</dbReference>
<keyword evidence="1" id="KW-0489">Methyltransferase</keyword>
<keyword evidence="2" id="KW-0808">Transferase</keyword>
<dbReference type="RefSeq" id="WP_078482448.1">
    <property type="nucleotide sequence ID" value="NZ_MPRL01000005.1"/>
</dbReference>
<proteinExistence type="predicted"/>
<dbReference type="InterPro" id="IPR041698">
    <property type="entry name" value="Methyltransf_25"/>
</dbReference>
<evidence type="ECO:0000256" key="1">
    <source>
        <dbReference type="ARBA" id="ARBA00022603"/>
    </source>
</evidence>
<organism evidence="5 6">
    <name type="scientific">Solemya pervernicosa gill symbiont</name>
    <dbReference type="NCBI Taxonomy" id="642797"/>
    <lineage>
        <taxon>Bacteria</taxon>
        <taxon>Pseudomonadati</taxon>
        <taxon>Pseudomonadota</taxon>
        <taxon>Gammaproteobacteria</taxon>
        <taxon>sulfur-oxidizing symbionts</taxon>
    </lineage>
</organism>
<feature type="domain" description="Methyltransferase" evidence="4">
    <location>
        <begin position="54"/>
        <end position="135"/>
    </location>
</feature>
<dbReference type="PANTHER" id="PTHR43464">
    <property type="entry name" value="METHYLTRANSFERASE"/>
    <property type="match status" value="1"/>
</dbReference>
<keyword evidence="6" id="KW-1185">Reference proteome</keyword>
<dbReference type="Proteomes" id="UP000191110">
    <property type="component" value="Unassembled WGS sequence"/>
</dbReference>
<evidence type="ECO:0000313" key="6">
    <source>
        <dbReference type="Proteomes" id="UP000191110"/>
    </source>
</evidence>
<dbReference type="PANTHER" id="PTHR43464:SF19">
    <property type="entry name" value="UBIQUINONE BIOSYNTHESIS O-METHYLTRANSFERASE, MITOCHONDRIAL"/>
    <property type="match status" value="1"/>
</dbReference>
<dbReference type="InterPro" id="IPR029063">
    <property type="entry name" value="SAM-dependent_MTases_sf"/>
</dbReference>